<reference evidence="2" key="1">
    <citation type="submission" date="2016-10" db="EMBL/GenBank/DDBJ databases">
        <authorList>
            <person name="Varghese N."/>
            <person name="Submissions S."/>
        </authorList>
    </citation>
    <scope>NUCLEOTIDE SEQUENCE [LARGE SCALE GENOMIC DNA]</scope>
    <source>
        <strain evidence="2">DSM 19181</strain>
    </source>
</reference>
<evidence type="ECO:0000313" key="1">
    <source>
        <dbReference type="EMBL" id="SDJ67439.1"/>
    </source>
</evidence>
<dbReference type="STRING" id="426701.SAMN04488098_100236"/>
<proteinExistence type="predicted"/>
<name>A0A1G8VNC0_9LACT</name>
<accession>A0A1G8VNC0</accession>
<evidence type="ECO:0000313" key="2">
    <source>
        <dbReference type="Proteomes" id="UP000199433"/>
    </source>
</evidence>
<organism evidence="1 2">
    <name type="scientific">Alkalibacterium thalassium</name>
    <dbReference type="NCBI Taxonomy" id="426701"/>
    <lineage>
        <taxon>Bacteria</taxon>
        <taxon>Bacillati</taxon>
        <taxon>Bacillota</taxon>
        <taxon>Bacilli</taxon>
        <taxon>Lactobacillales</taxon>
        <taxon>Carnobacteriaceae</taxon>
        <taxon>Alkalibacterium</taxon>
    </lineage>
</organism>
<dbReference type="Proteomes" id="UP000199433">
    <property type="component" value="Unassembled WGS sequence"/>
</dbReference>
<dbReference type="AlphaFoldDB" id="A0A1G8VNC0"/>
<gene>
    <name evidence="1" type="ORF">SAMN04488098_100236</name>
</gene>
<sequence>MLSPDRLGYKDRGKMKWQGLMLSDHNAALKQMKEDNKKQYGVEKEQMTTEEVSEVLYKAYILKKPVAIQANVLRDGHYYPDVKCIVKGYTGENIYLQLKDGQMKKVSIYLIRHVEYMDSAEWYVKRKHKKKPTF</sequence>
<protein>
    <submittedName>
        <fullName evidence="1">YolD-like protein</fullName>
    </submittedName>
</protein>
<dbReference type="EMBL" id="FNFK01000002">
    <property type="protein sequence ID" value="SDJ67439.1"/>
    <property type="molecule type" value="Genomic_DNA"/>
</dbReference>
<keyword evidence="2" id="KW-1185">Reference proteome</keyword>